<keyword evidence="2" id="KW-0645">Protease</keyword>
<feature type="domain" description="Peptidase S9 prolyl oligopeptidase catalytic" evidence="5">
    <location>
        <begin position="482"/>
        <end position="699"/>
    </location>
</feature>
<evidence type="ECO:0000313" key="8">
    <source>
        <dbReference type="Proteomes" id="UP000028702"/>
    </source>
</evidence>
<comment type="similarity">
    <text evidence="1">Belongs to the peptidase S9A family.</text>
</comment>
<keyword evidence="3" id="KW-0378">Hydrolase</keyword>
<dbReference type="STRING" id="1333998.M2A_1594"/>
<dbReference type="InterPro" id="IPR002471">
    <property type="entry name" value="Pept_S9_AS"/>
</dbReference>
<dbReference type="EMBL" id="BBIO01000007">
    <property type="protein sequence ID" value="GAK45095.1"/>
    <property type="molecule type" value="Genomic_DNA"/>
</dbReference>
<dbReference type="InterPro" id="IPR001375">
    <property type="entry name" value="Peptidase_S9_cat"/>
</dbReference>
<accession>A0A081BAM7</accession>
<dbReference type="AlphaFoldDB" id="A0A081BAM7"/>
<keyword evidence="8" id="KW-1185">Reference proteome</keyword>
<dbReference type="Pfam" id="PF00326">
    <property type="entry name" value="Peptidase_S9"/>
    <property type="match status" value="1"/>
</dbReference>
<organism evidence="7 8">
    <name type="scientific">Tepidicaulis marinus</name>
    <dbReference type="NCBI Taxonomy" id="1333998"/>
    <lineage>
        <taxon>Bacteria</taxon>
        <taxon>Pseudomonadati</taxon>
        <taxon>Pseudomonadota</taxon>
        <taxon>Alphaproteobacteria</taxon>
        <taxon>Hyphomicrobiales</taxon>
        <taxon>Parvibaculaceae</taxon>
        <taxon>Tepidicaulis</taxon>
    </lineage>
</organism>
<dbReference type="InterPro" id="IPR029058">
    <property type="entry name" value="AB_hydrolase_fold"/>
</dbReference>
<dbReference type="PROSITE" id="PS00708">
    <property type="entry name" value="PRO_ENDOPEP_SER"/>
    <property type="match status" value="1"/>
</dbReference>
<evidence type="ECO:0000259" key="6">
    <source>
        <dbReference type="Pfam" id="PF02897"/>
    </source>
</evidence>
<dbReference type="Gene3D" id="2.130.10.120">
    <property type="entry name" value="Prolyl oligopeptidase, N-terminal domain"/>
    <property type="match status" value="1"/>
</dbReference>
<dbReference type="InterPro" id="IPR023302">
    <property type="entry name" value="Pept_S9A_N"/>
</dbReference>
<dbReference type="Proteomes" id="UP000028702">
    <property type="component" value="Unassembled WGS sequence"/>
</dbReference>
<keyword evidence="4" id="KW-0720">Serine protease</keyword>
<proteinExistence type="inferred from homology"/>
<dbReference type="SUPFAM" id="SSF50993">
    <property type="entry name" value="Peptidase/esterase 'gauge' domain"/>
    <property type="match status" value="1"/>
</dbReference>
<dbReference type="eggNOG" id="COG1770">
    <property type="taxonomic scope" value="Bacteria"/>
</dbReference>
<dbReference type="SUPFAM" id="SSF53474">
    <property type="entry name" value="alpha/beta-Hydrolases"/>
    <property type="match status" value="1"/>
</dbReference>
<dbReference type="PRINTS" id="PR00862">
    <property type="entry name" value="PROLIGOPTASE"/>
</dbReference>
<evidence type="ECO:0000256" key="2">
    <source>
        <dbReference type="ARBA" id="ARBA00022670"/>
    </source>
</evidence>
<evidence type="ECO:0000256" key="4">
    <source>
        <dbReference type="ARBA" id="ARBA00022825"/>
    </source>
</evidence>
<comment type="caution">
    <text evidence="7">The sequence shown here is derived from an EMBL/GenBank/DDBJ whole genome shotgun (WGS) entry which is preliminary data.</text>
</comment>
<dbReference type="RefSeq" id="WP_045445547.1">
    <property type="nucleotide sequence ID" value="NZ_BBIO01000007.1"/>
</dbReference>
<dbReference type="InterPro" id="IPR002470">
    <property type="entry name" value="Peptidase_S9A"/>
</dbReference>
<dbReference type="PANTHER" id="PTHR11757">
    <property type="entry name" value="PROTEASE FAMILY S9A OLIGOPEPTIDASE"/>
    <property type="match status" value="1"/>
</dbReference>
<name>A0A081BAM7_9HYPH</name>
<sequence length="702" mass="78158">MPLARPANAPVAALKDASHTHHGITVTDPYAWLRAENWQDVMRDPDVLDAEIRAYLEAENAYADAALEPLSDLRETLFSEIRARIKEDDSSVPAKDGPWYYFRKFETGAQHPLECRSSDAAGKENVEVLLDGNKEAAGEAYFRLGGISHSRDHSKLAWAVDRKGSEFFTLHIRDLATGKELADTIPDTNGDPVWAPDGTTLFYTKLDDNHRPCRVYRHRLGDDPETDALVYEEPDPGFFVSVSETQDSAFILINTHDHQTSEVWLIDAQKPESAPRCVEPRRAAIEYDVEHDAPRERFLIHTNDNGAEDFKIVEAPVEAPNAAHWRDVVPHEAGTYILGQLLFRDYHLRIERRDGLKRIVIRTLETGAEDVIKLDEEAYDLDLHGGYEYDAHTLRFAYSSMTTPAEVYDYDIETGTRTLRKRQEIPSGHAPGDYVTRRLFATAEDGERIPISLLYKKSTPLGGSAPLYLYGYGSYGISMDPYFSASVLSLVNRGMIYAVAHIRGGKEGGYRWYKAGKTSSKKNTFTDFTAAGTFLADEGFTSRGNIVAHGGSAGGMLMGVVANEAPELFKGIIAEVPFVDVLSTMLDASLPLTPPEWLEWGNPIEDEEAYRYIASYSPYDNVKAQDYPNMLVIAGLTDPRVTYWEPAKWVAKLRAAKTDDNALLLKTNMEAGHGGASGRFERLKEVALVYAFALAVTGKDAA</sequence>
<evidence type="ECO:0000256" key="1">
    <source>
        <dbReference type="ARBA" id="ARBA00005228"/>
    </source>
</evidence>
<dbReference type="PANTHER" id="PTHR11757:SF19">
    <property type="entry name" value="PROLYL ENDOPEPTIDASE-LIKE"/>
    <property type="match status" value="1"/>
</dbReference>
<evidence type="ECO:0000256" key="3">
    <source>
        <dbReference type="ARBA" id="ARBA00022801"/>
    </source>
</evidence>
<protein>
    <submittedName>
        <fullName evidence="7">Oligopeptidase B</fullName>
    </submittedName>
</protein>
<dbReference type="InterPro" id="IPR051543">
    <property type="entry name" value="Serine_Peptidase_S9A"/>
</dbReference>
<feature type="domain" description="Peptidase S9A N-terminal" evidence="6">
    <location>
        <begin position="16"/>
        <end position="422"/>
    </location>
</feature>
<evidence type="ECO:0000259" key="5">
    <source>
        <dbReference type="Pfam" id="PF00326"/>
    </source>
</evidence>
<dbReference type="GO" id="GO:0004252">
    <property type="term" value="F:serine-type endopeptidase activity"/>
    <property type="evidence" value="ECO:0007669"/>
    <property type="project" value="InterPro"/>
</dbReference>
<dbReference type="GO" id="GO:0006508">
    <property type="term" value="P:proteolysis"/>
    <property type="evidence" value="ECO:0007669"/>
    <property type="project" value="UniProtKB-KW"/>
</dbReference>
<gene>
    <name evidence="7" type="ORF">M2A_1594</name>
</gene>
<dbReference type="Gene3D" id="3.40.50.1820">
    <property type="entry name" value="alpha/beta hydrolase"/>
    <property type="match status" value="1"/>
</dbReference>
<reference evidence="7 8" key="1">
    <citation type="submission" date="2014-07" db="EMBL/GenBank/DDBJ databases">
        <title>Tepidicaulis marinum gen. nov., sp. nov., a novel marine bacterium denitrifying nitrate to nitrous oxide strictly under microaerobic conditions.</title>
        <authorList>
            <person name="Takeuchi M."/>
            <person name="Yamagishi T."/>
            <person name="Kamagata Y."/>
            <person name="Oshima K."/>
            <person name="Hattori M."/>
            <person name="Katayama T."/>
            <person name="Hanada S."/>
            <person name="Tamaki H."/>
            <person name="Marumo K."/>
            <person name="Maeda H."/>
            <person name="Nedachi M."/>
            <person name="Iwasaki W."/>
            <person name="Suwa Y."/>
            <person name="Sakata S."/>
        </authorList>
    </citation>
    <scope>NUCLEOTIDE SEQUENCE [LARGE SCALE GENOMIC DNA]</scope>
    <source>
        <strain evidence="7 8">MA2</strain>
    </source>
</reference>
<dbReference type="Pfam" id="PF02897">
    <property type="entry name" value="Peptidase_S9_N"/>
    <property type="match status" value="1"/>
</dbReference>
<evidence type="ECO:0000313" key="7">
    <source>
        <dbReference type="EMBL" id="GAK45095.1"/>
    </source>
</evidence>